<proteinExistence type="predicted"/>
<accession>A0ACB8T1Y3</accession>
<dbReference type="Proteomes" id="UP000814140">
    <property type="component" value="Unassembled WGS sequence"/>
</dbReference>
<reference evidence="1" key="2">
    <citation type="journal article" date="2022" name="New Phytol.">
        <title>Evolutionary transition to the ectomycorrhizal habit in the genomes of a hyperdiverse lineage of mushroom-forming fungi.</title>
        <authorList>
            <person name="Looney B."/>
            <person name="Miyauchi S."/>
            <person name="Morin E."/>
            <person name="Drula E."/>
            <person name="Courty P.E."/>
            <person name="Kohler A."/>
            <person name="Kuo A."/>
            <person name="LaButti K."/>
            <person name="Pangilinan J."/>
            <person name="Lipzen A."/>
            <person name="Riley R."/>
            <person name="Andreopoulos W."/>
            <person name="He G."/>
            <person name="Johnson J."/>
            <person name="Nolan M."/>
            <person name="Tritt A."/>
            <person name="Barry K.W."/>
            <person name="Grigoriev I.V."/>
            <person name="Nagy L.G."/>
            <person name="Hibbett D."/>
            <person name="Henrissat B."/>
            <person name="Matheny P.B."/>
            <person name="Labbe J."/>
            <person name="Martin F.M."/>
        </authorList>
    </citation>
    <scope>NUCLEOTIDE SEQUENCE</scope>
    <source>
        <strain evidence="1">HHB10654</strain>
    </source>
</reference>
<dbReference type="EMBL" id="MU277207">
    <property type="protein sequence ID" value="KAI0062482.1"/>
    <property type="molecule type" value="Genomic_DNA"/>
</dbReference>
<organism evidence="1 2">
    <name type="scientific">Artomyces pyxidatus</name>
    <dbReference type="NCBI Taxonomy" id="48021"/>
    <lineage>
        <taxon>Eukaryota</taxon>
        <taxon>Fungi</taxon>
        <taxon>Dikarya</taxon>
        <taxon>Basidiomycota</taxon>
        <taxon>Agaricomycotina</taxon>
        <taxon>Agaricomycetes</taxon>
        <taxon>Russulales</taxon>
        <taxon>Auriscalpiaceae</taxon>
        <taxon>Artomyces</taxon>
    </lineage>
</organism>
<gene>
    <name evidence="1" type="ORF">BV25DRAFT_1803802</name>
</gene>
<name>A0ACB8T1Y3_9AGAM</name>
<protein>
    <submittedName>
        <fullName evidence="1">Terpenoid synthase</fullName>
    </submittedName>
</protein>
<evidence type="ECO:0000313" key="2">
    <source>
        <dbReference type="Proteomes" id="UP000814140"/>
    </source>
</evidence>
<evidence type="ECO:0000313" key="1">
    <source>
        <dbReference type="EMBL" id="KAI0062482.1"/>
    </source>
</evidence>
<keyword evidence="2" id="KW-1185">Reference proteome</keyword>
<reference evidence="1" key="1">
    <citation type="submission" date="2021-03" db="EMBL/GenBank/DDBJ databases">
        <authorList>
            <consortium name="DOE Joint Genome Institute"/>
            <person name="Ahrendt S."/>
            <person name="Looney B.P."/>
            <person name="Miyauchi S."/>
            <person name="Morin E."/>
            <person name="Drula E."/>
            <person name="Courty P.E."/>
            <person name="Chicoki N."/>
            <person name="Fauchery L."/>
            <person name="Kohler A."/>
            <person name="Kuo A."/>
            <person name="Labutti K."/>
            <person name="Pangilinan J."/>
            <person name="Lipzen A."/>
            <person name="Riley R."/>
            <person name="Andreopoulos W."/>
            <person name="He G."/>
            <person name="Johnson J."/>
            <person name="Barry K.W."/>
            <person name="Grigoriev I.V."/>
            <person name="Nagy L."/>
            <person name="Hibbett D."/>
            <person name="Henrissat B."/>
            <person name="Matheny P.B."/>
            <person name="Labbe J."/>
            <person name="Martin F."/>
        </authorList>
    </citation>
    <scope>NUCLEOTIDE SEQUENCE</scope>
    <source>
        <strain evidence="1">HHB10654</strain>
    </source>
</reference>
<sequence length="375" mass="42370">MPSTSQLVLPDSLAQWPWKRTINPHYAEVKAESDAWIQGLRAFGPKAQKAFDMCDFALLAALTYPNLDKEELRIGCDLIVLLFVFDDYSDQVDGEGVQAYVDMVMDAIHHPHKPRPAGESVVAEVARQFWLRTIKRACPGAQKHFIRVFTEYVTAVVEEAHDRFNDHVRSIESYMALRRRTGAPFTCFVPYELKANFPDEVIYHPEVVKLTNLAAESVVLTNDLYSYNIEQSAGHQNHNVVTAVMHEMRIPMDQAVAWIARYHDEVLTQFLDIREKLPSFGEELDRHMALYVDGLAHWIRGSDSWSFESKRYFGDKGLKIQEHRVVDLLPKVGMAFTPMMAITAEVPSELTSPAMAPSSLVSSAMAAPSMPVAVM</sequence>
<comment type="caution">
    <text evidence="1">The sequence shown here is derived from an EMBL/GenBank/DDBJ whole genome shotgun (WGS) entry which is preliminary data.</text>
</comment>